<comment type="caution">
    <text evidence="1">The sequence shown here is derived from an EMBL/GenBank/DDBJ whole genome shotgun (WGS) entry which is preliminary data.</text>
</comment>
<sequence length="366" mass="42041">MIALDRQHVRAQIHHSLHHYWILEGVLSGFNLGGEEFVGLARMNGKECKPIDLSATAQTLQDPYYPNIKPPNHMHSTSKASLPTVIQQTTRDKGKRKNLALIAKYFKKLYKPTNNNLITSSNTRNKNVDTTPRILVFCFCKRGECRKPKRVKDFTYHKEKMLLYKQAEKDVQLQAEQSDWLADTDEEIDEQELEAHYSYMSKIQEVPNADSSTDAEPLEQWKWVIVIFIVDENKKIQKQLKKANATLTQELTECKSILAETSRTLGESNSIQDSCLVALQNKQTEFERFKAFNDSTVDYDKLERSCQKEKHDKVVKESFTIGLITKVLSGENKGDCSLKLMSADHSLFRSNQNERKGHAKQSLEEV</sequence>
<reference evidence="1" key="1">
    <citation type="journal article" date="2022" name="Int. J. Mol. Sci.">
        <title>Draft Genome of Tanacetum Coccineum: Genomic Comparison of Closely Related Tanacetum-Family Plants.</title>
        <authorList>
            <person name="Yamashiro T."/>
            <person name="Shiraishi A."/>
            <person name="Nakayama K."/>
            <person name="Satake H."/>
        </authorList>
    </citation>
    <scope>NUCLEOTIDE SEQUENCE</scope>
</reference>
<dbReference type="EMBL" id="BQNB010015790">
    <property type="protein sequence ID" value="GJT44167.1"/>
    <property type="molecule type" value="Genomic_DNA"/>
</dbReference>
<keyword evidence="2" id="KW-1185">Reference proteome</keyword>
<dbReference type="Proteomes" id="UP001151760">
    <property type="component" value="Unassembled WGS sequence"/>
</dbReference>
<organism evidence="1 2">
    <name type="scientific">Tanacetum coccineum</name>
    <dbReference type="NCBI Taxonomy" id="301880"/>
    <lineage>
        <taxon>Eukaryota</taxon>
        <taxon>Viridiplantae</taxon>
        <taxon>Streptophyta</taxon>
        <taxon>Embryophyta</taxon>
        <taxon>Tracheophyta</taxon>
        <taxon>Spermatophyta</taxon>
        <taxon>Magnoliopsida</taxon>
        <taxon>eudicotyledons</taxon>
        <taxon>Gunneridae</taxon>
        <taxon>Pentapetalae</taxon>
        <taxon>asterids</taxon>
        <taxon>campanulids</taxon>
        <taxon>Asterales</taxon>
        <taxon>Asteraceae</taxon>
        <taxon>Asteroideae</taxon>
        <taxon>Anthemideae</taxon>
        <taxon>Anthemidinae</taxon>
        <taxon>Tanacetum</taxon>
    </lineage>
</organism>
<reference evidence="1" key="2">
    <citation type="submission" date="2022-01" db="EMBL/GenBank/DDBJ databases">
        <authorList>
            <person name="Yamashiro T."/>
            <person name="Shiraishi A."/>
            <person name="Satake H."/>
            <person name="Nakayama K."/>
        </authorList>
    </citation>
    <scope>NUCLEOTIDE SEQUENCE</scope>
</reference>
<evidence type="ECO:0000313" key="1">
    <source>
        <dbReference type="EMBL" id="GJT44167.1"/>
    </source>
</evidence>
<accession>A0ABQ5DZ21</accession>
<name>A0ABQ5DZ21_9ASTR</name>
<protein>
    <submittedName>
        <fullName evidence="1">Uncharacterized protein</fullName>
    </submittedName>
</protein>
<proteinExistence type="predicted"/>
<evidence type="ECO:0000313" key="2">
    <source>
        <dbReference type="Proteomes" id="UP001151760"/>
    </source>
</evidence>
<gene>
    <name evidence="1" type="ORF">Tco_0952882</name>
</gene>